<comment type="caution">
    <text evidence="1">The sequence shown here is derived from an EMBL/GenBank/DDBJ whole genome shotgun (WGS) entry which is preliminary data.</text>
</comment>
<keyword evidence="2" id="KW-1185">Reference proteome</keyword>
<name>A0ABU8JA87_9GAMM</name>
<dbReference type="Proteomes" id="UP001381174">
    <property type="component" value="Unassembled WGS sequence"/>
</dbReference>
<organism evidence="1 2">
    <name type="scientific">Fulvimonas yonginensis</name>
    <dbReference type="NCBI Taxonomy" id="1495200"/>
    <lineage>
        <taxon>Bacteria</taxon>
        <taxon>Pseudomonadati</taxon>
        <taxon>Pseudomonadota</taxon>
        <taxon>Gammaproteobacteria</taxon>
        <taxon>Lysobacterales</taxon>
        <taxon>Rhodanobacteraceae</taxon>
        <taxon>Fulvimonas</taxon>
    </lineage>
</organism>
<proteinExistence type="predicted"/>
<gene>
    <name evidence="1" type="ORF">WAT24_06855</name>
</gene>
<evidence type="ECO:0000313" key="2">
    <source>
        <dbReference type="Proteomes" id="UP001381174"/>
    </source>
</evidence>
<sequence>MKFAVHTDQGVFHVDAKSPKEAREIVEKKHDVLISKVKVVGNQPRQREG</sequence>
<accession>A0ABU8JA87</accession>
<protein>
    <submittedName>
        <fullName evidence="1">Uncharacterized protein</fullName>
    </submittedName>
</protein>
<reference evidence="1 2" key="1">
    <citation type="journal article" date="2014" name="Int. J. Syst. Evol. Microbiol.">
        <title>Fulvimonas yonginensis sp. nov., isolated from greenhouse soil, and emended description of the genus Fulvimonas.</title>
        <authorList>
            <person name="Ahn J.H."/>
            <person name="Kim S.J."/>
            <person name="Weon H.Y."/>
            <person name="Hong S.B."/>
            <person name="Seok S.J."/>
            <person name="Kwon S.W."/>
        </authorList>
    </citation>
    <scope>NUCLEOTIDE SEQUENCE [LARGE SCALE GENOMIC DNA]</scope>
    <source>
        <strain evidence="1 2">KACC 16952</strain>
    </source>
</reference>
<dbReference type="RefSeq" id="WP_336807088.1">
    <property type="nucleotide sequence ID" value="NZ_JBBBNY010000003.1"/>
</dbReference>
<dbReference type="EMBL" id="JBBBNY010000003">
    <property type="protein sequence ID" value="MEI7036472.1"/>
    <property type="molecule type" value="Genomic_DNA"/>
</dbReference>
<evidence type="ECO:0000313" key="1">
    <source>
        <dbReference type="EMBL" id="MEI7036472.1"/>
    </source>
</evidence>